<sequence>MAAVRAASGASRSRSSISSTPRATTSSSQMPLASPLSTTTPPFSTSCSSSKQVLADGYRDEDTVCVSLAGLTLSDDNRAQAATSPTTSGSPLGFAAAVRAEATVTPRRLNWKSGIVPSPRAAVSPTVTPFVFFENEMSPTVTRTVSFEKTSPTVTFKNTSPSLGADRCESATVVLLSPPKTTVFRTPPQTQSKNLLARATVPRKQPPHTAFTPSPLRQSAIPGVDKTTVPRETSSFATPSLGGYRGAPATVIAHQKTTIIPQKSVTVLQKKGTVPQKSTASSPAEAGPRRVRTLSATVPTLAATVPTRPLSLRFGPGARMLQMALDQSVKSITKATTVPRHDTVSLPDTVPPRPRNQVST</sequence>
<feature type="region of interest" description="Disordered" evidence="1">
    <location>
        <begin position="332"/>
        <end position="360"/>
    </location>
</feature>
<keyword evidence="3" id="KW-1185">Reference proteome</keyword>
<accession>A0AAV5W1S0</accession>
<reference evidence="2" key="1">
    <citation type="submission" date="2023-10" db="EMBL/GenBank/DDBJ databases">
        <title>Genome assembly of Pristionchus species.</title>
        <authorList>
            <person name="Yoshida K."/>
            <person name="Sommer R.J."/>
        </authorList>
    </citation>
    <scope>NUCLEOTIDE SEQUENCE</scope>
    <source>
        <strain evidence="2">RS5133</strain>
    </source>
</reference>
<organism evidence="2 3">
    <name type="scientific">Pristionchus fissidentatus</name>
    <dbReference type="NCBI Taxonomy" id="1538716"/>
    <lineage>
        <taxon>Eukaryota</taxon>
        <taxon>Metazoa</taxon>
        <taxon>Ecdysozoa</taxon>
        <taxon>Nematoda</taxon>
        <taxon>Chromadorea</taxon>
        <taxon>Rhabditida</taxon>
        <taxon>Rhabditina</taxon>
        <taxon>Diplogasteromorpha</taxon>
        <taxon>Diplogasteroidea</taxon>
        <taxon>Neodiplogasteridae</taxon>
        <taxon>Pristionchus</taxon>
    </lineage>
</organism>
<dbReference type="AlphaFoldDB" id="A0AAV5W1S0"/>
<dbReference type="EMBL" id="BTSY01000004">
    <property type="protein sequence ID" value="GMT25766.1"/>
    <property type="molecule type" value="Genomic_DNA"/>
</dbReference>
<feature type="region of interest" description="Disordered" evidence="1">
    <location>
        <begin position="1"/>
        <end position="52"/>
    </location>
</feature>
<feature type="region of interest" description="Disordered" evidence="1">
    <location>
        <begin position="203"/>
        <end position="242"/>
    </location>
</feature>
<gene>
    <name evidence="2" type="ORF">PFISCL1PPCAC_17063</name>
</gene>
<evidence type="ECO:0000256" key="1">
    <source>
        <dbReference type="SAM" id="MobiDB-lite"/>
    </source>
</evidence>
<comment type="caution">
    <text evidence="2">The sequence shown here is derived from an EMBL/GenBank/DDBJ whole genome shotgun (WGS) entry which is preliminary data.</text>
</comment>
<name>A0AAV5W1S0_9BILA</name>
<feature type="compositionally biased region" description="Low complexity" evidence="1">
    <location>
        <begin position="1"/>
        <end position="50"/>
    </location>
</feature>
<feature type="region of interest" description="Disordered" evidence="1">
    <location>
        <begin position="270"/>
        <end position="291"/>
    </location>
</feature>
<evidence type="ECO:0000313" key="3">
    <source>
        <dbReference type="Proteomes" id="UP001432322"/>
    </source>
</evidence>
<evidence type="ECO:0000313" key="2">
    <source>
        <dbReference type="EMBL" id="GMT25766.1"/>
    </source>
</evidence>
<proteinExistence type="predicted"/>
<protein>
    <submittedName>
        <fullName evidence="2">Uncharacterized protein</fullName>
    </submittedName>
</protein>
<dbReference type="Proteomes" id="UP001432322">
    <property type="component" value="Unassembled WGS sequence"/>
</dbReference>